<dbReference type="Proteomes" id="UP000316304">
    <property type="component" value="Unassembled WGS sequence"/>
</dbReference>
<sequence>MLAMRSDSEQAREIAKEIAIKMIDKAGIRVHEDAETVKKIRQRAVEMARDITEAFPRGNC</sequence>
<name>A0A5C6CGU7_9BACT</name>
<proteinExistence type="predicted"/>
<evidence type="ECO:0000313" key="2">
    <source>
        <dbReference type="Proteomes" id="UP000316304"/>
    </source>
</evidence>
<protein>
    <submittedName>
        <fullName evidence="1">Uncharacterized protein</fullName>
    </submittedName>
</protein>
<dbReference type="AlphaFoldDB" id="A0A5C6CGU7"/>
<accession>A0A5C6CGU7</accession>
<organism evidence="1 2">
    <name type="scientific">Novipirellula galeiformis</name>
    <dbReference type="NCBI Taxonomy" id="2528004"/>
    <lineage>
        <taxon>Bacteria</taxon>
        <taxon>Pseudomonadati</taxon>
        <taxon>Planctomycetota</taxon>
        <taxon>Planctomycetia</taxon>
        <taxon>Pirellulales</taxon>
        <taxon>Pirellulaceae</taxon>
        <taxon>Novipirellula</taxon>
    </lineage>
</organism>
<keyword evidence="2" id="KW-1185">Reference proteome</keyword>
<evidence type="ECO:0000313" key="1">
    <source>
        <dbReference type="EMBL" id="TWU22466.1"/>
    </source>
</evidence>
<comment type="caution">
    <text evidence="1">The sequence shown here is derived from an EMBL/GenBank/DDBJ whole genome shotgun (WGS) entry which is preliminary data.</text>
</comment>
<reference evidence="1 2" key="1">
    <citation type="submission" date="2019-02" db="EMBL/GenBank/DDBJ databases">
        <title>Deep-cultivation of Planctomycetes and their phenomic and genomic characterization uncovers novel biology.</title>
        <authorList>
            <person name="Wiegand S."/>
            <person name="Jogler M."/>
            <person name="Boedeker C."/>
            <person name="Pinto D."/>
            <person name="Vollmers J."/>
            <person name="Rivas-Marin E."/>
            <person name="Kohn T."/>
            <person name="Peeters S.H."/>
            <person name="Heuer A."/>
            <person name="Rast P."/>
            <person name="Oberbeckmann S."/>
            <person name="Bunk B."/>
            <person name="Jeske O."/>
            <person name="Meyerdierks A."/>
            <person name="Storesund J.E."/>
            <person name="Kallscheuer N."/>
            <person name="Luecker S."/>
            <person name="Lage O.M."/>
            <person name="Pohl T."/>
            <person name="Merkel B.J."/>
            <person name="Hornburger P."/>
            <person name="Mueller R.-W."/>
            <person name="Bruemmer F."/>
            <person name="Labrenz M."/>
            <person name="Spormann A.M."/>
            <person name="Op Den Camp H."/>
            <person name="Overmann J."/>
            <person name="Amann R."/>
            <person name="Jetten M.S.M."/>
            <person name="Mascher T."/>
            <person name="Medema M.H."/>
            <person name="Devos D.P."/>
            <person name="Kaster A.-K."/>
            <person name="Ovreas L."/>
            <person name="Rohde M."/>
            <person name="Galperin M.Y."/>
            <person name="Jogler C."/>
        </authorList>
    </citation>
    <scope>NUCLEOTIDE SEQUENCE [LARGE SCALE GENOMIC DNA]</scope>
    <source>
        <strain evidence="1 2">Pla52o</strain>
    </source>
</reference>
<dbReference type="EMBL" id="SJPT01000005">
    <property type="protein sequence ID" value="TWU22466.1"/>
    <property type="molecule type" value="Genomic_DNA"/>
</dbReference>
<gene>
    <name evidence="1" type="ORF">Pla52o_35220</name>
</gene>